<name>A0A8J5EX85_ZINOF</name>
<dbReference type="InterPro" id="IPR036157">
    <property type="entry name" value="dUTPase-like_sf"/>
</dbReference>
<keyword evidence="7" id="KW-1185">Reference proteome</keyword>
<evidence type="ECO:0000256" key="2">
    <source>
        <dbReference type="ARBA" id="ARBA00006581"/>
    </source>
</evidence>
<evidence type="ECO:0000313" key="6">
    <source>
        <dbReference type="EMBL" id="KAG6476285.1"/>
    </source>
</evidence>
<dbReference type="GO" id="GO:0000287">
    <property type="term" value="F:magnesium ion binding"/>
    <property type="evidence" value="ECO:0007669"/>
    <property type="project" value="InterPro"/>
</dbReference>
<gene>
    <name evidence="6" type="ORF">ZIOFF_065524</name>
</gene>
<dbReference type="GO" id="GO:0004170">
    <property type="term" value="F:dUTP diphosphatase activity"/>
    <property type="evidence" value="ECO:0007669"/>
    <property type="project" value="UniProtKB-EC"/>
</dbReference>
<evidence type="ECO:0000259" key="5">
    <source>
        <dbReference type="Pfam" id="PF00692"/>
    </source>
</evidence>
<evidence type="ECO:0000256" key="1">
    <source>
        <dbReference type="ARBA" id="ARBA00005142"/>
    </source>
</evidence>
<dbReference type="EC" id="3.6.1.23" evidence="3"/>
<proteinExistence type="inferred from homology"/>
<reference evidence="6 7" key="1">
    <citation type="submission" date="2020-08" db="EMBL/GenBank/DDBJ databases">
        <title>Plant Genome Project.</title>
        <authorList>
            <person name="Zhang R.-G."/>
        </authorList>
    </citation>
    <scope>NUCLEOTIDE SEQUENCE [LARGE SCALE GENOMIC DNA]</scope>
    <source>
        <tissue evidence="6">Rhizome</tissue>
    </source>
</reference>
<evidence type="ECO:0000256" key="4">
    <source>
        <dbReference type="ARBA" id="ARBA00023080"/>
    </source>
</evidence>
<protein>
    <recommendedName>
        <fullName evidence="3">dUTP diphosphatase</fullName>
        <ecNumber evidence="3">3.6.1.23</ecNumber>
    </recommendedName>
</protein>
<dbReference type="EMBL" id="JACMSC010000018">
    <property type="protein sequence ID" value="KAG6476285.1"/>
    <property type="molecule type" value="Genomic_DNA"/>
</dbReference>
<comment type="pathway">
    <text evidence="1">Pyrimidine metabolism; dUMP biosynthesis; dUMP from dCTP (dUTP route): step 2/2.</text>
</comment>
<dbReference type="Pfam" id="PF00692">
    <property type="entry name" value="dUTPase"/>
    <property type="match status" value="1"/>
</dbReference>
<dbReference type="Proteomes" id="UP000734854">
    <property type="component" value="Unassembled WGS sequence"/>
</dbReference>
<comment type="caution">
    <text evidence="6">The sequence shown here is derived from an EMBL/GenBank/DDBJ whole genome shotgun (WGS) entry which is preliminary data.</text>
</comment>
<comment type="similarity">
    <text evidence="2">Belongs to the dUTPase family.</text>
</comment>
<organism evidence="6 7">
    <name type="scientific">Zingiber officinale</name>
    <name type="common">Ginger</name>
    <name type="synonym">Amomum zingiber</name>
    <dbReference type="NCBI Taxonomy" id="94328"/>
    <lineage>
        <taxon>Eukaryota</taxon>
        <taxon>Viridiplantae</taxon>
        <taxon>Streptophyta</taxon>
        <taxon>Embryophyta</taxon>
        <taxon>Tracheophyta</taxon>
        <taxon>Spermatophyta</taxon>
        <taxon>Magnoliopsida</taxon>
        <taxon>Liliopsida</taxon>
        <taxon>Zingiberales</taxon>
        <taxon>Zingiberaceae</taxon>
        <taxon>Zingiber</taxon>
    </lineage>
</organism>
<evidence type="ECO:0000256" key="3">
    <source>
        <dbReference type="ARBA" id="ARBA00012379"/>
    </source>
</evidence>
<dbReference type="PANTHER" id="PTHR11241">
    <property type="entry name" value="DEOXYURIDINE 5'-TRIPHOSPHATE NUCLEOTIDOHYDROLASE"/>
    <property type="match status" value="1"/>
</dbReference>
<sequence length="513" mass="57231">MSNYIITRNTYSYLDVIATTDQIEAPAVGFAKPIDYQGTSANLIIIKQNNTQIQLLVQIAEALRGIQEELETTDKGGRPSTPPLHEDLIEKLKNLSLRLVARPKEKQGKLRIFIDSSYEAWHNREDNLLITRGLVGRLSNTPNVGFAYEIQGVVDYLTTHGVNALSGRDLSTRSLQGLNWVIQPTQAIVPMQPSEVNSLNLMDGKISLSFHNYTTTQPSKPPTYNKKDEEIQGNEDVSHSIAILVEQAPGVFVYQDDLEPLYNNNTEETDNYPFVLAHKLTTNAVIPIQRTPGAAGFDLAASEAQTIEPRGHGLVSTGLSLEIPWGSYERITARSSAVWKFGIDIGAGVINSDYKDSTRSDVKNSPRDCTGRGYNLQDLRRGKAEMKPELLNAFRRGRCRLRKGMSKVGRRRESPRWCCLLPSNVGCCLLPSKVGRRSVEGGKEKGVTSMVLPTPIDSGKEKGLGHWRAFRVKFWEQKGSTRGFFCYRIVTCFSRETLFNFVVTYVGQGDKEV</sequence>
<dbReference type="Gene3D" id="2.70.40.10">
    <property type="match status" value="1"/>
</dbReference>
<feature type="domain" description="dUTPase-like" evidence="5">
    <location>
        <begin position="283"/>
        <end position="356"/>
    </location>
</feature>
<dbReference type="AlphaFoldDB" id="A0A8J5EX85"/>
<dbReference type="InterPro" id="IPR008181">
    <property type="entry name" value="dUTPase"/>
</dbReference>
<dbReference type="InterPro" id="IPR029054">
    <property type="entry name" value="dUTPase-like"/>
</dbReference>
<evidence type="ECO:0000313" key="7">
    <source>
        <dbReference type="Proteomes" id="UP000734854"/>
    </source>
</evidence>
<dbReference type="GO" id="GO:0006226">
    <property type="term" value="P:dUMP biosynthetic process"/>
    <property type="evidence" value="ECO:0007669"/>
    <property type="project" value="InterPro"/>
</dbReference>
<dbReference type="SUPFAM" id="SSF51283">
    <property type="entry name" value="dUTPase-like"/>
    <property type="match status" value="1"/>
</dbReference>
<dbReference type="GO" id="GO:0046081">
    <property type="term" value="P:dUTP catabolic process"/>
    <property type="evidence" value="ECO:0007669"/>
    <property type="project" value="InterPro"/>
</dbReference>
<dbReference type="PANTHER" id="PTHR11241:SF0">
    <property type="entry name" value="DEOXYURIDINE 5'-TRIPHOSPHATE NUCLEOTIDOHYDROLASE"/>
    <property type="match status" value="1"/>
</dbReference>
<keyword evidence="4" id="KW-0546">Nucleotide metabolism</keyword>
<accession>A0A8J5EX85</accession>